<name>A0A5P9NFQ8_9GAMM</name>
<evidence type="ECO:0000313" key="3">
    <source>
        <dbReference type="EMBL" id="QFU74425.1"/>
    </source>
</evidence>
<dbReference type="PANTHER" id="PTHR36842:SF1">
    <property type="entry name" value="PROTEIN TOLB"/>
    <property type="match status" value="1"/>
</dbReference>
<dbReference type="Pfam" id="PF07676">
    <property type="entry name" value="PD40"/>
    <property type="match status" value="2"/>
</dbReference>
<dbReference type="EMBL" id="CP036422">
    <property type="protein sequence ID" value="QFU74425.1"/>
    <property type="molecule type" value="Genomic_DNA"/>
</dbReference>
<dbReference type="NCBIfam" id="NF038032">
    <property type="entry name" value="CehA_McbA_metalo"/>
    <property type="match status" value="1"/>
</dbReference>
<reference evidence="3 4" key="1">
    <citation type="submission" date="2019-02" db="EMBL/GenBank/DDBJ databases">
        <authorList>
            <person name="Li S.-H."/>
        </authorList>
    </citation>
    <scope>NUCLEOTIDE SEQUENCE [LARGE SCALE GENOMIC DNA]</scope>
    <source>
        <strain evidence="3 4">IMCC14385</strain>
    </source>
</reference>
<proteinExistence type="inferred from homology"/>
<evidence type="ECO:0000256" key="1">
    <source>
        <dbReference type="ARBA" id="ARBA00009820"/>
    </source>
</evidence>
<dbReference type="InterPro" id="IPR011042">
    <property type="entry name" value="6-blade_b-propeller_TolB-like"/>
</dbReference>
<dbReference type="SUPFAM" id="SSF82171">
    <property type="entry name" value="DPP6 N-terminal domain-like"/>
    <property type="match status" value="1"/>
</dbReference>
<dbReference type="KEGG" id="halc:EY643_01460"/>
<dbReference type="AlphaFoldDB" id="A0A5P9NFQ8"/>
<dbReference type="PANTHER" id="PTHR36842">
    <property type="entry name" value="PROTEIN TOLB HOMOLOG"/>
    <property type="match status" value="1"/>
</dbReference>
<dbReference type="OrthoDB" id="9812921at2"/>
<comment type="similarity">
    <text evidence="1">Belongs to the TolB family.</text>
</comment>
<dbReference type="Gene3D" id="2.120.10.30">
    <property type="entry name" value="TolB, C-terminal domain"/>
    <property type="match status" value="2"/>
</dbReference>
<feature type="chain" id="PRO_5024844325" evidence="2">
    <location>
        <begin position="27"/>
        <end position="814"/>
    </location>
</feature>
<keyword evidence="4" id="KW-1185">Reference proteome</keyword>
<evidence type="ECO:0000256" key="2">
    <source>
        <dbReference type="SAM" id="SignalP"/>
    </source>
</evidence>
<protein>
    <submittedName>
        <fullName evidence="3">Uncharacterized protein</fullName>
    </submittedName>
</protein>
<accession>A0A5P9NFQ8</accession>
<dbReference type="RefSeq" id="WP_152660537.1">
    <property type="nucleotide sequence ID" value="NZ_CP036422.1"/>
</dbReference>
<feature type="signal peptide" evidence="2">
    <location>
        <begin position="1"/>
        <end position="26"/>
    </location>
</feature>
<organism evidence="3 4">
    <name type="scientific">Halioglobus maricola</name>
    <dbReference type="NCBI Taxonomy" id="2601894"/>
    <lineage>
        <taxon>Bacteria</taxon>
        <taxon>Pseudomonadati</taxon>
        <taxon>Pseudomonadota</taxon>
        <taxon>Gammaproteobacteria</taxon>
        <taxon>Cellvibrionales</taxon>
        <taxon>Halieaceae</taxon>
        <taxon>Halioglobus</taxon>
    </lineage>
</organism>
<dbReference type="InterPro" id="IPR011659">
    <property type="entry name" value="WD40"/>
</dbReference>
<keyword evidence="2" id="KW-0732">Signal</keyword>
<evidence type="ECO:0000313" key="4">
    <source>
        <dbReference type="Proteomes" id="UP000326287"/>
    </source>
</evidence>
<gene>
    <name evidence="3" type="ORF">EY643_01460</name>
</gene>
<dbReference type="Proteomes" id="UP000326287">
    <property type="component" value="Chromosome"/>
</dbReference>
<sequence>MTACKPSKVFNILVLSCIAIAPQASAQMPDRYPELNDYGHQIYFEQHELPAMAHGPTDPAPAPNGKTLAFAAQGWIWLLDLSRNTATRMTDSQYVDSRPRWSPEGKQLAFVRDYGSDTGIVVRDIESGKERSINSPALDLDPEFSADGEYLFYANSTTGSVDLWRHHLASGKEQQLSELDQVERNIRRVPGGAAFVYLDAQDPHRSLRLHDIESGKDEIIHAETLTYHLTADVHPELPLIVYSAPIDTDYHLWTMDINDTRVRHRLTDGSRYALTPSFSASGHHVYFVEADDNRQFHLKRINTYGGEVQTLTIEDWDYGAATGNARISVVDGQGRPTTARVSLARENGHPVPSPTDATYMDTKTGRTYFYVEGDTKLSLPVGRYKVEATRGFFTPVQTTELTVKNGSEAQATLQLTPIWSAQEAGYASADYHNHLNGDGTSRAKHEDALRAMAGEDLEHTALMSWNRWERRIDRDILGKRTQQGSHVVDQGQEVRSHFHGHIGIIGIEDPYEPWFWGPSNPVLGDPNLANADVIDYAKSIGAFPTFVHPGIPSDDPLANPGVSIRMIDALHELILQDGIGFEVISGWDGPMGNVQLWYRLLNLGRAVPGISGTDGWVDFYRTPALGTARNFVPLRDGKDDFDSVLAATAAGRGFLSTGPALLFTVSSDARPGDVIATGTRDWSLDITSTSDVDRVEIIVNGQVATTHTGVAAGKSKTLTGTVNLPAGGWIAARAYSTQWLDDPWPAMLKQPFAHSQPIWIGEIGSTDPDAFSASATDLALALDAIEQRAREAYGDKPMDKLYSRFNLARQMLEQ</sequence>